<keyword evidence="10 12" id="KW-0131">Cell cycle</keyword>
<dbReference type="OrthoDB" id="9800958at2"/>
<dbReference type="GO" id="GO:0009252">
    <property type="term" value="P:peptidoglycan biosynthetic process"/>
    <property type="evidence" value="ECO:0007669"/>
    <property type="project" value="UniProtKB-UniPathway"/>
</dbReference>
<keyword evidence="4 16" id="KW-0436">Ligase</keyword>
<dbReference type="PANTHER" id="PTHR23135">
    <property type="entry name" value="MUR LIGASE FAMILY MEMBER"/>
    <property type="match status" value="1"/>
</dbReference>
<evidence type="ECO:0000259" key="13">
    <source>
        <dbReference type="Pfam" id="PF01225"/>
    </source>
</evidence>
<accession>A0A2T5IM32</accession>
<comment type="similarity">
    <text evidence="2">Belongs to the MurCDEF family. MurE subfamily.</text>
</comment>
<evidence type="ECO:0000256" key="5">
    <source>
        <dbReference type="ARBA" id="ARBA00022618"/>
    </source>
</evidence>
<dbReference type="GO" id="GO:0004326">
    <property type="term" value="F:tetrahydrofolylpolyglutamate synthase activity"/>
    <property type="evidence" value="ECO:0007669"/>
    <property type="project" value="InterPro"/>
</dbReference>
<dbReference type="Pfam" id="PF02875">
    <property type="entry name" value="Mur_ligase_C"/>
    <property type="match status" value="1"/>
</dbReference>
<dbReference type="SUPFAM" id="SSF53623">
    <property type="entry name" value="MurD-like peptide ligases, catalytic domain"/>
    <property type="match status" value="1"/>
</dbReference>
<dbReference type="Proteomes" id="UP000244161">
    <property type="component" value="Unassembled WGS sequence"/>
</dbReference>
<dbReference type="GO" id="GO:0051301">
    <property type="term" value="P:cell division"/>
    <property type="evidence" value="ECO:0007669"/>
    <property type="project" value="UniProtKB-KW"/>
</dbReference>
<dbReference type="InterPro" id="IPR000713">
    <property type="entry name" value="Mur_ligase_N"/>
</dbReference>
<dbReference type="PANTHER" id="PTHR23135:SF4">
    <property type="entry name" value="UDP-N-ACETYLMURAMOYL-L-ALANYL-D-GLUTAMATE--2,6-DIAMINOPIMELATE LIGASE MURE HOMOLOG, CHLOROPLASTIC"/>
    <property type="match status" value="1"/>
</dbReference>
<comment type="pathway">
    <text evidence="1 12">Cell wall biogenesis; peptidoglycan biosynthesis.</text>
</comment>
<keyword evidence="8 12" id="KW-0133">Cell shape</keyword>
<comment type="caution">
    <text evidence="16">The sequence shown here is derived from an EMBL/GenBank/DDBJ whole genome shotgun (WGS) entry which is preliminary data.</text>
</comment>
<feature type="domain" description="Mur ligase N-terminal catalytic" evidence="13">
    <location>
        <begin position="24"/>
        <end position="97"/>
    </location>
</feature>
<dbReference type="Gene3D" id="3.90.190.20">
    <property type="entry name" value="Mur ligase, C-terminal domain"/>
    <property type="match status" value="1"/>
</dbReference>
<dbReference type="NCBIfam" id="NF001126">
    <property type="entry name" value="PRK00139.1-4"/>
    <property type="match status" value="1"/>
</dbReference>
<evidence type="ECO:0000256" key="12">
    <source>
        <dbReference type="RuleBase" id="RU004135"/>
    </source>
</evidence>
<reference evidence="16 17" key="1">
    <citation type="submission" date="2018-04" db="EMBL/GenBank/DDBJ databases">
        <title>Genomic Encyclopedia of Archaeal and Bacterial Type Strains, Phase II (KMG-II): from individual species to whole genera.</title>
        <authorList>
            <person name="Goeker M."/>
        </authorList>
    </citation>
    <scope>NUCLEOTIDE SEQUENCE [LARGE SCALE GENOMIC DNA]</scope>
    <source>
        <strain evidence="16 17">DSM 18806</strain>
    </source>
</reference>
<dbReference type="InterPro" id="IPR036615">
    <property type="entry name" value="Mur_ligase_C_dom_sf"/>
</dbReference>
<sequence>MKLKEMLSDYQLGEQPKWDGEQIITGITDSSRDITDGMVFVAIAGFEQDGHDYIPHAIAQGAALIVGEHDSPEALPIPYLQVANSRQALGQLADKFYQHPSGRKRVIGITGTNGKTTTAFFLKHLLEQQGFSVSLIGTIYNEINGIQYSTPNTTPNAEKVHELIAASNDDFVVIEVSSHGLKQYRLEGVAFDYALFMNLQHDHLDYHKTMAAYFEAKALLFNKLKPDGEAVVNTDDSWGLKLAQRLVAKGTPVITVGHQEDAVMSIKKMTNQAVTLDISGKLAALDPHMPGEHNLYDIAMAGAVIQDLGYPLAAVTEQMRSFAGVPGRYEIVDLKNGVHCIVDYAHTPEAVSSILTSMHKDGAERITHIFGFRGNRDATKRDEMIADSTAQSARVILTTDDLNDVPEETMRQEYAEYQQKFAGMHKIDVMMDRTLAIQTAVNDSRKGDWILVTGKGHEKYKTAYVLPTASDKETVLYLKNSEK</sequence>
<dbReference type="SUPFAM" id="SSF53244">
    <property type="entry name" value="MurD-like peptide ligases, peptide-binding domain"/>
    <property type="match status" value="1"/>
</dbReference>
<keyword evidence="7" id="KW-0067">ATP-binding</keyword>
<dbReference type="GO" id="GO:0008360">
    <property type="term" value="P:regulation of cell shape"/>
    <property type="evidence" value="ECO:0007669"/>
    <property type="project" value="UniProtKB-KW"/>
</dbReference>
<evidence type="ECO:0000256" key="1">
    <source>
        <dbReference type="ARBA" id="ARBA00004752"/>
    </source>
</evidence>
<dbReference type="Pfam" id="PF08245">
    <property type="entry name" value="Mur_ligase_M"/>
    <property type="match status" value="1"/>
</dbReference>
<dbReference type="RefSeq" id="WP_108032158.1">
    <property type="nucleotide sequence ID" value="NZ_QAOM01000006.1"/>
</dbReference>
<dbReference type="GO" id="GO:0071555">
    <property type="term" value="P:cell wall organization"/>
    <property type="evidence" value="ECO:0007669"/>
    <property type="project" value="UniProtKB-KW"/>
</dbReference>
<dbReference type="SUPFAM" id="SSF63418">
    <property type="entry name" value="MurE/MurF N-terminal domain"/>
    <property type="match status" value="1"/>
</dbReference>
<evidence type="ECO:0000256" key="9">
    <source>
        <dbReference type="ARBA" id="ARBA00022984"/>
    </source>
</evidence>
<dbReference type="Gene3D" id="3.40.1190.10">
    <property type="entry name" value="Mur-like, catalytic domain"/>
    <property type="match status" value="1"/>
</dbReference>
<dbReference type="Pfam" id="PF01225">
    <property type="entry name" value="Mur_ligase"/>
    <property type="match status" value="1"/>
</dbReference>
<organism evidence="16 17">
    <name type="scientific">Trichococcus patagoniensis</name>
    <dbReference type="NCBI Taxonomy" id="382641"/>
    <lineage>
        <taxon>Bacteria</taxon>
        <taxon>Bacillati</taxon>
        <taxon>Bacillota</taxon>
        <taxon>Bacilli</taxon>
        <taxon>Lactobacillales</taxon>
        <taxon>Carnobacteriaceae</taxon>
        <taxon>Trichococcus</taxon>
    </lineage>
</organism>
<dbReference type="InterPro" id="IPR013221">
    <property type="entry name" value="Mur_ligase_cen"/>
</dbReference>
<evidence type="ECO:0000256" key="6">
    <source>
        <dbReference type="ARBA" id="ARBA00022741"/>
    </source>
</evidence>
<proteinExistence type="inferred from homology"/>
<comment type="subcellular location">
    <subcellularLocation>
        <location evidence="12">Cytoplasm</location>
    </subcellularLocation>
</comment>
<dbReference type="GO" id="GO:0005737">
    <property type="term" value="C:cytoplasm"/>
    <property type="evidence" value="ECO:0007669"/>
    <property type="project" value="UniProtKB-SubCell"/>
</dbReference>
<evidence type="ECO:0000313" key="16">
    <source>
        <dbReference type="EMBL" id="PTQ84883.1"/>
    </source>
</evidence>
<dbReference type="GO" id="GO:0005524">
    <property type="term" value="F:ATP binding"/>
    <property type="evidence" value="ECO:0007669"/>
    <property type="project" value="UniProtKB-KW"/>
</dbReference>
<dbReference type="InterPro" id="IPR004101">
    <property type="entry name" value="Mur_ligase_C"/>
</dbReference>
<dbReference type="InterPro" id="IPR018109">
    <property type="entry name" value="Folylpolyglutamate_synth_CS"/>
</dbReference>
<dbReference type="Gene3D" id="3.40.1390.10">
    <property type="entry name" value="MurE/MurF, N-terminal domain"/>
    <property type="match status" value="1"/>
</dbReference>
<dbReference type="AlphaFoldDB" id="A0A2T5IM32"/>
<evidence type="ECO:0000256" key="7">
    <source>
        <dbReference type="ARBA" id="ARBA00022840"/>
    </source>
</evidence>
<keyword evidence="9 12" id="KW-0573">Peptidoglycan synthesis</keyword>
<dbReference type="PROSITE" id="PS01011">
    <property type="entry name" value="FOLYLPOLYGLU_SYNT_1"/>
    <property type="match status" value="1"/>
</dbReference>
<evidence type="ECO:0000313" key="17">
    <source>
        <dbReference type="Proteomes" id="UP000244161"/>
    </source>
</evidence>
<feature type="domain" description="Mur ligase C-terminal" evidence="14">
    <location>
        <begin position="327"/>
        <end position="456"/>
    </location>
</feature>
<dbReference type="UniPathway" id="UPA00219"/>
<evidence type="ECO:0000256" key="11">
    <source>
        <dbReference type="ARBA" id="ARBA00023316"/>
    </source>
</evidence>
<dbReference type="InterPro" id="IPR036565">
    <property type="entry name" value="Mur-like_cat_sf"/>
</dbReference>
<evidence type="ECO:0000259" key="14">
    <source>
        <dbReference type="Pfam" id="PF02875"/>
    </source>
</evidence>
<evidence type="ECO:0000259" key="15">
    <source>
        <dbReference type="Pfam" id="PF08245"/>
    </source>
</evidence>
<evidence type="ECO:0000256" key="2">
    <source>
        <dbReference type="ARBA" id="ARBA00005898"/>
    </source>
</evidence>
<keyword evidence="17" id="KW-1185">Reference proteome</keyword>
<dbReference type="InterPro" id="IPR005761">
    <property type="entry name" value="UDP-N-AcMur-Glu-dNH2Pim_ligase"/>
</dbReference>
<name>A0A2T5IM32_9LACT</name>
<keyword evidence="11 12" id="KW-0961">Cell wall biogenesis/degradation</keyword>
<dbReference type="EMBL" id="QAOM01000006">
    <property type="protein sequence ID" value="PTQ84883.1"/>
    <property type="molecule type" value="Genomic_DNA"/>
</dbReference>
<protein>
    <submittedName>
        <fullName evidence="16">UDP-N-acetylmuramoylalanyl-D-glutamate--2, 6-diaminopimelate ligase</fullName>
    </submittedName>
</protein>
<keyword evidence="3" id="KW-0963">Cytoplasm</keyword>
<gene>
    <name evidence="16" type="ORF">C8U37_10610</name>
</gene>
<evidence type="ECO:0000256" key="8">
    <source>
        <dbReference type="ARBA" id="ARBA00022960"/>
    </source>
</evidence>
<evidence type="ECO:0000256" key="3">
    <source>
        <dbReference type="ARBA" id="ARBA00022490"/>
    </source>
</evidence>
<dbReference type="InterPro" id="IPR035911">
    <property type="entry name" value="MurE/MurF_N"/>
</dbReference>
<keyword evidence="6" id="KW-0547">Nucleotide-binding</keyword>
<dbReference type="NCBIfam" id="TIGR01085">
    <property type="entry name" value="murE"/>
    <property type="match status" value="1"/>
</dbReference>
<evidence type="ECO:0000256" key="10">
    <source>
        <dbReference type="ARBA" id="ARBA00023306"/>
    </source>
</evidence>
<keyword evidence="5 12" id="KW-0132">Cell division</keyword>
<feature type="domain" description="Mur ligase central" evidence="15">
    <location>
        <begin position="109"/>
        <end position="304"/>
    </location>
</feature>
<evidence type="ECO:0000256" key="4">
    <source>
        <dbReference type="ARBA" id="ARBA00022598"/>
    </source>
</evidence>